<name>A0A0G9KSJ3_9BACT</name>
<dbReference type="Proteomes" id="UP000035154">
    <property type="component" value="Unassembled WGS sequence"/>
</dbReference>
<proteinExistence type="predicted"/>
<organism evidence="1 2">
    <name type="scientific">Aliarcobacter butzleri L355</name>
    <dbReference type="NCBI Taxonomy" id="1447263"/>
    <lineage>
        <taxon>Bacteria</taxon>
        <taxon>Pseudomonadati</taxon>
        <taxon>Campylobacterota</taxon>
        <taxon>Epsilonproteobacteria</taxon>
        <taxon>Campylobacterales</taxon>
        <taxon>Arcobacteraceae</taxon>
        <taxon>Aliarcobacter</taxon>
    </lineage>
</organism>
<evidence type="ECO:0000313" key="1">
    <source>
        <dbReference type="EMBL" id="KLE09446.1"/>
    </source>
</evidence>
<evidence type="ECO:0000313" key="2">
    <source>
        <dbReference type="Proteomes" id="UP000035154"/>
    </source>
</evidence>
<dbReference type="PATRIC" id="fig|1447263.3.peg.1263"/>
<dbReference type="RefSeq" id="WP_014469464.1">
    <property type="nucleotide sequence ID" value="NZ_JAIW01000045.1"/>
</dbReference>
<sequence length="677" mass="79366">MNTPYGIFDYELNHFCAYLAYQTNTNFSYVRQKKQITYIDNYLNHLIKDSRLCFVYENEYIDKNYMADFSTYYVNCFTPYKKTTSRIHFFKYTEEKDLKNEFKLALNSENSIFKSENYLGFIVLRPIAKTFLARVCLLPFHLNENNRLKKYYLTKKYTISLFGIPLSIESIAFQEQDKVLSACATTSLWSFYHAHKSLCNDMIPSSSEITKSAYPELNGYSREFPNNGLSTEMISRSLRKQNLSPEYFEFTLEKKERLQEIIYAYCSSDIPIILGVSVNDNKGVSKGLHAITALGYSLSEKNSSNLISHSLEKIYAHDDRYGPYIRMILEEDEFRVQLDENEKTNIIDKDEIYKVDTLILGLYHKIRIPYIPIKNTCLVLGENLKDFVSHLKDVDIKVVNRFCKMINDIKWDIAIIENSNLKNELLTSNIKDKESHLTKALPKYLWNAKAIIQDTILFQLLFDATDIEQSDVFIDYISYNNEISNDIFNILKQYSKEKSEVNINNVDRFDTKEEEDNYLNGLLNYFNRQKIYLDSLDEIFGYLKTPLLIKTEEIKDDVINDSKVFRDNFNNNSDFILDPNLEEDTQYIWVIDKDGFLCIGIEKSKNGHPTLTNGMPARIGGELKSFKIEKDKYIWKINSKSGRYSSDYGKEEQNKYLENALLFKFKVIFPKEDFQLN</sequence>
<dbReference type="EMBL" id="JAIW01000045">
    <property type="protein sequence ID" value="KLE09446.1"/>
    <property type="molecule type" value="Genomic_DNA"/>
</dbReference>
<reference evidence="1 2" key="1">
    <citation type="submission" date="2014-01" db="EMBL/GenBank/DDBJ databases">
        <title>Development of a Comparative Genomic Fingerprinting Assay for High Resolution Genotyping of Arcobacter butzleri.</title>
        <authorList>
            <person name="Webb A.L."/>
            <person name="Inglis G.D."/>
            <person name="Kruczkiewicz P."/>
            <person name="Selinger L.B."/>
            <person name="Taboada E.N."/>
        </authorList>
    </citation>
    <scope>NUCLEOTIDE SEQUENCE [LARGE SCALE GENOMIC DNA]</scope>
    <source>
        <strain evidence="1 2">L355</strain>
    </source>
</reference>
<comment type="caution">
    <text evidence="1">The sequence shown here is derived from an EMBL/GenBank/DDBJ whole genome shotgun (WGS) entry which is preliminary data.</text>
</comment>
<protein>
    <submittedName>
        <fullName evidence="1">Uncharacterized protein</fullName>
    </submittedName>
</protein>
<gene>
    <name evidence="1" type="ORF">AF80_06465</name>
</gene>
<dbReference type="AlphaFoldDB" id="A0A0G9KSJ3"/>
<accession>A0A0G9KSJ3</accession>